<dbReference type="EMBL" id="JABFAF010280099">
    <property type="protein sequence ID" value="MBA0881925.1"/>
    <property type="molecule type" value="Genomic_DNA"/>
</dbReference>
<protein>
    <submittedName>
        <fullName evidence="1">Uncharacterized protein</fullName>
    </submittedName>
</protein>
<keyword evidence="2" id="KW-1185">Reference proteome</keyword>
<reference evidence="1 2" key="1">
    <citation type="journal article" date="2019" name="Genome Biol. Evol.">
        <title>Insights into the evolution of the New World diploid cottons (Gossypium, subgenus Houzingenia) based on genome sequencing.</title>
        <authorList>
            <person name="Grover C.E."/>
            <person name="Arick M.A. 2nd"/>
            <person name="Thrash A."/>
            <person name="Conover J.L."/>
            <person name="Sanders W.S."/>
            <person name="Peterson D.G."/>
            <person name="Frelichowski J.E."/>
            <person name="Scheffler J.A."/>
            <person name="Scheffler B.E."/>
            <person name="Wendel J.F."/>
        </authorList>
    </citation>
    <scope>NUCLEOTIDE SEQUENCE [LARGE SCALE GENOMIC DNA]</scope>
    <source>
        <strain evidence="1">1</strain>
        <tissue evidence="1">Leaf</tissue>
    </source>
</reference>
<evidence type="ECO:0000313" key="2">
    <source>
        <dbReference type="Proteomes" id="UP000593576"/>
    </source>
</evidence>
<dbReference type="OrthoDB" id="10335437at2759"/>
<dbReference type="Proteomes" id="UP000593576">
    <property type="component" value="Unassembled WGS sequence"/>
</dbReference>
<proteinExistence type="predicted"/>
<dbReference type="AlphaFoldDB" id="A0A7J9NF45"/>
<comment type="caution">
    <text evidence="1">The sequence shown here is derived from an EMBL/GenBank/DDBJ whole genome shotgun (WGS) entry which is preliminary data.</text>
</comment>
<gene>
    <name evidence="1" type="ORF">Goshw_015624</name>
</gene>
<sequence length="53" mass="6564">MLKAKPNLELRIRTLKRILQILMKKEMISMDAKLTFLWMTWIFQLHNRNYLET</sequence>
<accession>A0A7J9NF45</accession>
<evidence type="ECO:0000313" key="1">
    <source>
        <dbReference type="EMBL" id="MBA0881925.1"/>
    </source>
</evidence>
<feature type="non-terminal residue" evidence="1">
    <location>
        <position position="1"/>
    </location>
</feature>
<organism evidence="1 2">
    <name type="scientific">Gossypium schwendimanii</name>
    <name type="common">Cotton</name>
    <dbReference type="NCBI Taxonomy" id="34291"/>
    <lineage>
        <taxon>Eukaryota</taxon>
        <taxon>Viridiplantae</taxon>
        <taxon>Streptophyta</taxon>
        <taxon>Embryophyta</taxon>
        <taxon>Tracheophyta</taxon>
        <taxon>Spermatophyta</taxon>
        <taxon>Magnoliopsida</taxon>
        <taxon>eudicotyledons</taxon>
        <taxon>Gunneridae</taxon>
        <taxon>Pentapetalae</taxon>
        <taxon>rosids</taxon>
        <taxon>malvids</taxon>
        <taxon>Malvales</taxon>
        <taxon>Malvaceae</taxon>
        <taxon>Malvoideae</taxon>
        <taxon>Gossypium</taxon>
    </lineage>
</organism>
<name>A0A7J9NF45_GOSSC</name>